<organism evidence="1 2">
    <name type="scientific">Lipomyces kononenkoae</name>
    <name type="common">Yeast</name>
    <dbReference type="NCBI Taxonomy" id="34357"/>
    <lineage>
        <taxon>Eukaryota</taxon>
        <taxon>Fungi</taxon>
        <taxon>Dikarya</taxon>
        <taxon>Ascomycota</taxon>
        <taxon>Saccharomycotina</taxon>
        <taxon>Lipomycetes</taxon>
        <taxon>Lipomycetales</taxon>
        <taxon>Lipomycetaceae</taxon>
        <taxon>Lipomyces</taxon>
    </lineage>
</organism>
<keyword evidence="2" id="KW-1185">Reference proteome</keyword>
<dbReference type="EMBL" id="MU971370">
    <property type="protein sequence ID" value="KAK9237394.1"/>
    <property type="molecule type" value="Genomic_DNA"/>
</dbReference>
<accession>A0ACC3T0G6</accession>
<proteinExistence type="predicted"/>
<reference evidence="2" key="1">
    <citation type="journal article" date="2024" name="Front. Bioeng. Biotechnol.">
        <title>Genome-scale model development and genomic sequencing of the oleaginous clade Lipomyces.</title>
        <authorList>
            <person name="Czajka J.J."/>
            <person name="Han Y."/>
            <person name="Kim J."/>
            <person name="Mondo S.J."/>
            <person name="Hofstad B.A."/>
            <person name="Robles A."/>
            <person name="Haridas S."/>
            <person name="Riley R."/>
            <person name="LaButti K."/>
            <person name="Pangilinan J."/>
            <person name="Andreopoulos W."/>
            <person name="Lipzen A."/>
            <person name="Yan J."/>
            <person name="Wang M."/>
            <person name="Ng V."/>
            <person name="Grigoriev I.V."/>
            <person name="Spatafora J.W."/>
            <person name="Magnuson J.K."/>
            <person name="Baker S.E."/>
            <person name="Pomraning K.R."/>
        </authorList>
    </citation>
    <scope>NUCLEOTIDE SEQUENCE [LARGE SCALE GENOMIC DNA]</scope>
    <source>
        <strain evidence="2">CBS 7786</strain>
    </source>
</reference>
<comment type="caution">
    <text evidence="1">The sequence shown here is derived from an EMBL/GenBank/DDBJ whole genome shotgun (WGS) entry which is preliminary data.</text>
</comment>
<protein>
    <submittedName>
        <fullName evidence="1">Calponin homology domain-containing protein</fullName>
    </submittedName>
</protein>
<dbReference type="Proteomes" id="UP001433508">
    <property type="component" value="Unassembled WGS sequence"/>
</dbReference>
<sequence length="260" mass="28907">MGESRQELISWMNDLLQLNLTKVEQCGTGAPLCQIFDSIFGDVPMAKVKFNVNSEYQYIGNFKVLQSVFLNHKVDKTIPVERLTKCKFQDNLEFLQWVKRFWDQYYPGGDYDPIARRKGQGVTSSTIGAPAAPAPRAPSVVSSRKVSSGAAGAATGVVPRNRTPSANVQIAQLQAESAALKEQAEGLERERDFYFNKLREIEILVQAVADEDAALAESGQEINPEKDLLIKQIQDILYTTEEGFEIPDQADGVPDDEETF</sequence>
<evidence type="ECO:0000313" key="2">
    <source>
        <dbReference type="Proteomes" id="UP001433508"/>
    </source>
</evidence>
<evidence type="ECO:0000313" key="1">
    <source>
        <dbReference type="EMBL" id="KAK9237394.1"/>
    </source>
</evidence>
<gene>
    <name evidence="1" type="ORF">V1525DRAFT_404239</name>
</gene>
<name>A0ACC3T0G6_LIPKO</name>